<proteinExistence type="predicted"/>
<sequence length="91" mass="10604">MNALNFLRETPLDNWLDYFVDSKKIAALLEQRENNDSVTIARLLVQFVEQAEAVEKDVRVLTDKDFDDGTHIALSRVGNRYFCVQFRQHCV</sequence>
<accession>A0A914UP08</accession>
<keyword evidence="1" id="KW-1185">Reference proteome</keyword>
<evidence type="ECO:0000313" key="1">
    <source>
        <dbReference type="Proteomes" id="UP000887566"/>
    </source>
</evidence>
<organism evidence="1 2">
    <name type="scientific">Plectus sambesii</name>
    <dbReference type="NCBI Taxonomy" id="2011161"/>
    <lineage>
        <taxon>Eukaryota</taxon>
        <taxon>Metazoa</taxon>
        <taxon>Ecdysozoa</taxon>
        <taxon>Nematoda</taxon>
        <taxon>Chromadorea</taxon>
        <taxon>Plectida</taxon>
        <taxon>Plectina</taxon>
        <taxon>Plectoidea</taxon>
        <taxon>Plectidae</taxon>
        <taxon>Plectus</taxon>
    </lineage>
</organism>
<evidence type="ECO:0000313" key="2">
    <source>
        <dbReference type="WBParaSite" id="PSAMB.scaffold11493size3320.g34221.t1"/>
    </source>
</evidence>
<dbReference type="Proteomes" id="UP000887566">
    <property type="component" value="Unplaced"/>
</dbReference>
<protein>
    <submittedName>
        <fullName evidence="2">Uncharacterized protein</fullName>
    </submittedName>
</protein>
<dbReference type="WBParaSite" id="PSAMB.scaffold11493size3320.g34221.t1">
    <property type="protein sequence ID" value="PSAMB.scaffold11493size3320.g34221.t1"/>
    <property type="gene ID" value="PSAMB.scaffold11493size3320.g34221"/>
</dbReference>
<name>A0A914UP08_9BILA</name>
<dbReference type="AlphaFoldDB" id="A0A914UP08"/>
<reference evidence="2" key="1">
    <citation type="submission" date="2022-11" db="UniProtKB">
        <authorList>
            <consortium name="WormBaseParasite"/>
        </authorList>
    </citation>
    <scope>IDENTIFICATION</scope>
</reference>